<dbReference type="SMART" id="SM00283">
    <property type="entry name" value="MA"/>
    <property type="match status" value="1"/>
</dbReference>
<dbReference type="Proteomes" id="UP001623290">
    <property type="component" value="Plasmid unnamed2"/>
</dbReference>
<dbReference type="CDD" id="cd06225">
    <property type="entry name" value="HAMP"/>
    <property type="match status" value="1"/>
</dbReference>
<dbReference type="Pfam" id="PF00672">
    <property type="entry name" value="HAMP"/>
    <property type="match status" value="1"/>
</dbReference>
<proteinExistence type="inferred from homology"/>
<dbReference type="Pfam" id="PF00015">
    <property type="entry name" value="MCPsignal"/>
    <property type="match status" value="1"/>
</dbReference>
<dbReference type="SUPFAM" id="SSF58104">
    <property type="entry name" value="Methyl-accepting chemotaxis protein (MCP) signaling domain"/>
    <property type="match status" value="1"/>
</dbReference>
<keyword evidence="5" id="KW-0472">Membrane</keyword>
<evidence type="ECO:0000259" key="6">
    <source>
        <dbReference type="PROSITE" id="PS50111"/>
    </source>
</evidence>
<dbReference type="PROSITE" id="PS50885">
    <property type="entry name" value="HAMP"/>
    <property type="match status" value="2"/>
</dbReference>
<evidence type="ECO:0000313" key="8">
    <source>
        <dbReference type="EMBL" id="WRY35711.1"/>
    </source>
</evidence>
<feature type="transmembrane region" description="Helical" evidence="5">
    <location>
        <begin position="310"/>
        <end position="332"/>
    </location>
</feature>
<dbReference type="CDD" id="cd11386">
    <property type="entry name" value="MCP_signal"/>
    <property type="match status" value="1"/>
</dbReference>
<gene>
    <name evidence="8" type="ORF">RPE78_15870</name>
</gene>
<sequence>MRVIKTVSGKLILAAGTAITMIVLAYTVFSGWSETRKVHDQVMNLAEIKTRRAAEQVMIPITQATSAATALSSSLAGYLATGEATTKGLTTVLHDLAPQYDDIFASWMNELEGRTLDGLASGTEGRNEKGDFAAFWTKNDSGGMDFQTYSLNPTAQWYAGPTSTKRGLITDPYLTEKGILLTSVVIPVVVKGTMVGLAGADITLDNLSTILGAIDTFEGGRMMLLDAGAKWVVAPTPDEKRKPYEGAGLDAVNAALEDGKMHIISDMPDGATRLVLPFSAPGMNRTWAAVLDVPAATFSGPVHAAIKASILSGLLILLMALTTIALATSTVVRKPMQKMLDVVKGLAEGQYDHPVPGTDRHDEMGQMATAVEALRNGLLEKRALEVEQELARQEREIERERRTQEDARLREEREERAQADQEREHQAILAEEANRRRQEEHRAALAAEQEAVVKRLAGSLSGLAEGNLDVMIHDRFPQGYDQLRQDFNNTVLRLSELVQAITQSANAIVGGVQEITGAATGLSRETERSAATLEQTAAALNELTVSVQTASASATQANNLVKDAAQNAKETAGVVGDTITAIDEIRDSSNHISRIISVIDDIAFQTNLLALNAGVEAARAGDAGRGFAVVASEVRGLAQRSSEAALEINALISKSGVQVENGVALVNRAGDALRAIVKSVEVIEHHMGDIASSANEQASGISEINSAVGQLDRAQQQNAASFEETSAACLALDQQAHELKDLVGQFRLGSADAPITQAA</sequence>
<feature type="domain" description="HAMP" evidence="7">
    <location>
        <begin position="330"/>
        <end position="383"/>
    </location>
</feature>
<feature type="region of interest" description="Disordered" evidence="4">
    <location>
        <begin position="391"/>
        <end position="424"/>
    </location>
</feature>
<feature type="domain" description="HAMP" evidence="7">
    <location>
        <begin position="447"/>
        <end position="499"/>
    </location>
</feature>
<dbReference type="PANTHER" id="PTHR43531">
    <property type="entry name" value="PROTEIN ICFG"/>
    <property type="match status" value="1"/>
</dbReference>
<dbReference type="InterPro" id="IPR004089">
    <property type="entry name" value="MCPsignal_dom"/>
</dbReference>
<keyword evidence="8" id="KW-0614">Plasmid</keyword>
<keyword evidence="5" id="KW-1133">Transmembrane helix</keyword>
<keyword evidence="5" id="KW-0812">Transmembrane</keyword>
<evidence type="ECO:0000256" key="3">
    <source>
        <dbReference type="PROSITE-ProRule" id="PRU00284"/>
    </source>
</evidence>
<dbReference type="SMART" id="SM00304">
    <property type="entry name" value="HAMP"/>
    <property type="match status" value="2"/>
</dbReference>
<dbReference type="InterPro" id="IPR051310">
    <property type="entry name" value="MCP_chemotaxis"/>
</dbReference>
<feature type="transmembrane region" description="Helical" evidence="5">
    <location>
        <begin position="12"/>
        <end position="32"/>
    </location>
</feature>
<dbReference type="Gene3D" id="1.10.287.950">
    <property type="entry name" value="Methyl-accepting chemotaxis protein"/>
    <property type="match status" value="1"/>
</dbReference>
<dbReference type="CDD" id="cd12913">
    <property type="entry name" value="PDC1_MCP_like"/>
    <property type="match status" value="1"/>
</dbReference>
<keyword evidence="9" id="KW-1185">Reference proteome</keyword>
<dbReference type="InterPro" id="IPR003660">
    <property type="entry name" value="HAMP_dom"/>
</dbReference>
<keyword evidence="1" id="KW-0145">Chemotaxis</keyword>
<dbReference type="PROSITE" id="PS50111">
    <property type="entry name" value="CHEMOTAXIS_TRANSDUC_2"/>
    <property type="match status" value="1"/>
</dbReference>
<evidence type="ECO:0000256" key="4">
    <source>
        <dbReference type="SAM" id="MobiDB-lite"/>
    </source>
</evidence>
<dbReference type="RefSeq" id="WP_330629452.1">
    <property type="nucleotide sequence ID" value="NZ_CP135445.1"/>
</dbReference>
<evidence type="ECO:0000256" key="2">
    <source>
        <dbReference type="ARBA" id="ARBA00029447"/>
    </source>
</evidence>
<evidence type="ECO:0000256" key="5">
    <source>
        <dbReference type="SAM" id="Phobius"/>
    </source>
</evidence>
<feature type="domain" description="Methyl-accepting transducer" evidence="6">
    <location>
        <begin position="504"/>
        <end position="733"/>
    </location>
</feature>
<geneLocation type="plasmid" evidence="8 9">
    <name>unnamed2</name>
</geneLocation>
<comment type="similarity">
    <text evidence="2">Belongs to the methyl-accepting chemotaxis (MCP) protein family.</text>
</comment>
<accession>A0ABZ1E5H4</accession>
<dbReference type="Pfam" id="PF22673">
    <property type="entry name" value="MCP-like_PDC_1"/>
    <property type="match status" value="1"/>
</dbReference>
<dbReference type="Gene3D" id="3.30.450.20">
    <property type="entry name" value="PAS domain"/>
    <property type="match status" value="2"/>
</dbReference>
<dbReference type="Gene3D" id="6.10.340.10">
    <property type="match status" value="1"/>
</dbReference>
<dbReference type="SUPFAM" id="SSF158472">
    <property type="entry name" value="HAMP domain-like"/>
    <property type="match status" value="1"/>
</dbReference>
<keyword evidence="3" id="KW-0807">Transducer</keyword>
<evidence type="ECO:0000256" key="1">
    <source>
        <dbReference type="ARBA" id="ARBA00022500"/>
    </source>
</evidence>
<evidence type="ECO:0000313" key="9">
    <source>
        <dbReference type="Proteomes" id="UP001623290"/>
    </source>
</evidence>
<name>A0ABZ1E5H4_9RHOB</name>
<dbReference type="EMBL" id="CP135445">
    <property type="protein sequence ID" value="WRY35711.1"/>
    <property type="molecule type" value="Genomic_DNA"/>
</dbReference>
<evidence type="ECO:0000259" key="7">
    <source>
        <dbReference type="PROSITE" id="PS50885"/>
    </source>
</evidence>
<reference evidence="8 9" key="1">
    <citation type="submission" date="2023-09" db="EMBL/GenBank/DDBJ databases">
        <title>Thioclava shenzhenensis sp. nov., a multidrug resistant bacteria-antagonizing species isolated from coastal seawater.</title>
        <authorList>
            <person name="Long M."/>
        </authorList>
    </citation>
    <scope>NUCLEOTIDE SEQUENCE [LARGE SCALE GENOMIC DNA]</scope>
    <source>
        <strain evidence="8 9">FTW29</strain>
        <plasmid evidence="8 9">unnamed2</plasmid>
    </source>
</reference>
<organism evidence="8 9">
    <name type="scientific">Thioclava litoralis</name>
    <dbReference type="NCBI Taxonomy" id="3076557"/>
    <lineage>
        <taxon>Bacteria</taxon>
        <taxon>Pseudomonadati</taxon>
        <taxon>Pseudomonadota</taxon>
        <taxon>Alphaproteobacteria</taxon>
        <taxon>Rhodobacterales</taxon>
        <taxon>Paracoccaceae</taxon>
        <taxon>Thioclava</taxon>
    </lineage>
</organism>
<protein>
    <submittedName>
        <fullName evidence="8">Methyl-accepting chemotaxis protein</fullName>
    </submittedName>
</protein>
<dbReference type="PANTHER" id="PTHR43531:SF11">
    <property type="entry name" value="METHYL-ACCEPTING CHEMOTAXIS PROTEIN 3"/>
    <property type="match status" value="1"/>
</dbReference>